<proteinExistence type="predicted"/>
<organism evidence="2 3">
    <name type="scientific">Halogeometricum luteum</name>
    <dbReference type="NCBI Taxonomy" id="2950537"/>
    <lineage>
        <taxon>Archaea</taxon>
        <taxon>Methanobacteriati</taxon>
        <taxon>Methanobacteriota</taxon>
        <taxon>Stenosarchaea group</taxon>
        <taxon>Halobacteria</taxon>
        <taxon>Halobacteriales</taxon>
        <taxon>Haloferacaceae</taxon>
        <taxon>Halogeometricum</taxon>
    </lineage>
</organism>
<dbReference type="Proteomes" id="UP001254813">
    <property type="component" value="Unassembled WGS sequence"/>
</dbReference>
<dbReference type="EMBL" id="JAMQOQ010000009">
    <property type="protein sequence ID" value="MDS0296946.1"/>
    <property type="molecule type" value="Genomic_DNA"/>
</dbReference>
<keyword evidence="1" id="KW-1133">Transmembrane helix</keyword>
<evidence type="ECO:0000256" key="1">
    <source>
        <dbReference type="SAM" id="Phobius"/>
    </source>
</evidence>
<dbReference type="Pfam" id="PF13367">
    <property type="entry name" value="PrsW-protease"/>
    <property type="match status" value="1"/>
</dbReference>
<evidence type="ECO:0000313" key="3">
    <source>
        <dbReference type="Proteomes" id="UP001254813"/>
    </source>
</evidence>
<keyword evidence="1" id="KW-0472">Membrane</keyword>
<dbReference type="GO" id="GO:0008237">
    <property type="term" value="F:metallopeptidase activity"/>
    <property type="evidence" value="ECO:0007669"/>
    <property type="project" value="UniProtKB-KW"/>
</dbReference>
<dbReference type="PANTHER" id="PTHR36844:SF1">
    <property type="entry name" value="PROTEASE PRSW"/>
    <property type="match status" value="1"/>
</dbReference>
<comment type="caution">
    <text evidence="2">The sequence shown here is derived from an EMBL/GenBank/DDBJ whole genome shotgun (WGS) entry which is preliminary data.</text>
</comment>
<protein>
    <submittedName>
        <fullName evidence="2">PrsW family intramembrane metalloprotease</fullName>
    </submittedName>
</protein>
<dbReference type="RefSeq" id="WP_310930872.1">
    <property type="nucleotide sequence ID" value="NZ_JAMQOQ010000009.1"/>
</dbReference>
<keyword evidence="2" id="KW-0645">Protease</keyword>
<keyword evidence="2" id="KW-0482">Metalloprotease</keyword>
<gene>
    <name evidence="2" type="ORF">NDI79_22535</name>
</gene>
<feature type="transmembrane region" description="Helical" evidence="1">
    <location>
        <begin position="12"/>
        <end position="32"/>
    </location>
</feature>
<keyword evidence="2" id="KW-0378">Hydrolase</keyword>
<dbReference type="PANTHER" id="PTHR36844">
    <property type="entry name" value="PROTEASE PRSW"/>
    <property type="match status" value="1"/>
</dbReference>
<evidence type="ECO:0000313" key="2">
    <source>
        <dbReference type="EMBL" id="MDS0296946.1"/>
    </source>
</evidence>
<accession>A0ABU2G910</accession>
<reference evidence="2 3" key="1">
    <citation type="submission" date="2022-06" db="EMBL/GenBank/DDBJ databases">
        <title>Halogeometricum sp. a new haloarchaeum isolate from saline soil.</title>
        <authorList>
            <person name="Strakova D."/>
            <person name="Galisteo C."/>
            <person name="Sanchez-Porro C."/>
            <person name="Ventosa A."/>
        </authorList>
    </citation>
    <scope>NUCLEOTIDE SEQUENCE [LARGE SCALE GENOMIC DNA]</scope>
    <source>
        <strain evidence="3">S3BR25-2</strain>
    </source>
</reference>
<dbReference type="InterPro" id="IPR026898">
    <property type="entry name" value="PrsW"/>
</dbReference>
<feature type="transmembrane region" description="Helical" evidence="1">
    <location>
        <begin position="38"/>
        <end position="59"/>
    </location>
</feature>
<feature type="transmembrane region" description="Helical" evidence="1">
    <location>
        <begin position="217"/>
        <end position="235"/>
    </location>
</feature>
<sequence>MYNGLRFVSRAVVILLSILLLLTLVALGGLGLLLDRPIVTVLVFFSVAPAFGLAAYVWYADPTTSEPLWLLLATFLLGLLFANFAAVINSLMQPLFVWIPVAGLSLYFYLVVAPIEEFVKLLAVRLYAFNSNSFDSVIDGAVYGAFAGLGFATIENALYVSRGFQTALQGSAGGEMPVLGIVAGTAAVRALAGPGHVIYSAIAGYYLGLAKFNPEDAGPIIVKGLLIAALIHGTYNSLSTVVPNALVAGLSLPPALATLSFIIGYVSLFSYLLYRKIVRYRAVYETVGATTQTADRQL</sequence>
<feature type="transmembrane region" description="Helical" evidence="1">
    <location>
        <begin position="255"/>
        <end position="274"/>
    </location>
</feature>
<feature type="transmembrane region" description="Helical" evidence="1">
    <location>
        <begin position="68"/>
        <end position="89"/>
    </location>
</feature>
<feature type="transmembrane region" description="Helical" evidence="1">
    <location>
        <begin position="95"/>
        <end position="115"/>
    </location>
</feature>
<keyword evidence="3" id="KW-1185">Reference proteome</keyword>
<keyword evidence="1" id="KW-0812">Transmembrane</keyword>
<name>A0ABU2G910_9EURY</name>